<dbReference type="STRING" id="269621.A0A238FR46"/>
<dbReference type="PROSITE" id="PS50181">
    <property type="entry name" value="FBOX"/>
    <property type="match status" value="1"/>
</dbReference>
<dbReference type="AlphaFoldDB" id="A0A238FR46"/>
<dbReference type="EMBL" id="FMSP01000021">
    <property type="protein sequence ID" value="SCV74463.1"/>
    <property type="molecule type" value="Genomic_DNA"/>
</dbReference>
<dbReference type="SMART" id="SM00256">
    <property type="entry name" value="FBOX"/>
    <property type="match status" value="1"/>
</dbReference>
<dbReference type="InterPro" id="IPR001810">
    <property type="entry name" value="F-box_dom"/>
</dbReference>
<dbReference type="SUPFAM" id="SSF81383">
    <property type="entry name" value="F-box domain"/>
    <property type="match status" value="1"/>
</dbReference>
<dbReference type="InterPro" id="IPR036047">
    <property type="entry name" value="F-box-like_dom_sf"/>
</dbReference>
<name>A0A238FR46_9BASI</name>
<keyword evidence="3" id="KW-1185">Reference proteome</keyword>
<gene>
    <name evidence="2" type="ORF">BQ2448_8102</name>
</gene>
<evidence type="ECO:0000313" key="2">
    <source>
        <dbReference type="EMBL" id="SCV74463.1"/>
    </source>
</evidence>
<reference evidence="3" key="1">
    <citation type="submission" date="2016-09" db="EMBL/GenBank/DDBJ databases">
        <authorList>
            <person name="Jeantristanb JTB J.-T."/>
            <person name="Ricardo R."/>
        </authorList>
    </citation>
    <scope>NUCLEOTIDE SEQUENCE [LARGE SCALE GENOMIC DNA]</scope>
</reference>
<dbReference type="CDD" id="cd09917">
    <property type="entry name" value="F-box_SF"/>
    <property type="match status" value="1"/>
</dbReference>
<accession>A0A238FR46</accession>
<dbReference type="Pfam" id="PF00646">
    <property type="entry name" value="F-box"/>
    <property type="match status" value="1"/>
</dbReference>
<feature type="domain" description="F-box" evidence="1">
    <location>
        <begin position="1"/>
        <end position="44"/>
    </location>
</feature>
<sequence length="87" mass="9843">MPIDILLAIVAQADPPTLLSLARVSRIFAELLLSKHRRFIWDDAMARDGFPDLEAQTTETKAHSVTYIAKTVYDHHCHCLNASYSFN</sequence>
<evidence type="ECO:0000313" key="3">
    <source>
        <dbReference type="Proteomes" id="UP000198372"/>
    </source>
</evidence>
<evidence type="ECO:0000259" key="1">
    <source>
        <dbReference type="PROSITE" id="PS50181"/>
    </source>
</evidence>
<dbReference type="Proteomes" id="UP000198372">
    <property type="component" value="Unassembled WGS sequence"/>
</dbReference>
<protein>
    <submittedName>
        <fullName evidence="2">BQ2448_8102 protein</fullName>
    </submittedName>
</protein>
<dbReference type="OrthoDB" id="2322499at2759"/>
<organism evidence="2 3">
    <name type="scientific">Microbotryum intermedium</name>
    <dbReference type="NCBI Taxonomy" id="269621"/>
    <lineage>
        <taxon>Eukaryota</taxon>
        <taxon>Fungi</taxon>
        <taxon>Dikarya</taxon>
        <taxon>Basidiomycota</taxon>
        <taxon>Pucciniomycotina</taxon>
        <taxon>Microbotryomycetes</taxon>
        <taxon>Microbotryales</taxon>
        <taxon>Microbotryaceae</taxon>
        <taxon>Microbotryum</taxon>
    </lineage>
</organism>
<proteinExistence type="predicted"/>